<proteinExistence type="predicted"/>
<organism evidence="1 2">
    <name type="scientific">Methanofollis liminatans DSM 4140</name>
    <dbReference type="NCBI Taxonomy" id="28892"/>
    <lineage>
        <taxon>Archaea</taxon>
        <taxon>Methanobacteriati</taxon>
        <taxon>Methanobacteriota</taxon>
        <taxon>Stenosarchaea group</taxon>
        <taxon>Methanomicrobia</taxon>
        <taxon>Methanomicrobiales</taxon>
        <taxon>Methanomicrobiaceae</taxon>
        <taxon>Methanofollis</taxon>
    </lineage>
</organism>
<keyword evidence="2" id="KW-1185">Reference proteome</keyword>
<accession>J0S878</accession>
<protein>
    <submittedName>
        <fullName evidence="1">Uncharacterized protein</fullName>
    </submittedName>
</protein>
<evidence type="ECO:0000313" key="1">
    <source>
        <dbReference type="EMBL" id="EJG06784.1"/>
    </source>
</evidence>
<gene>
    <name evidence="1" type="ORF">Metli_0824</name>
</gene>
<name>J0S878_9EURY</name>
<dbReference type="EMBL" id="CM001555">
    <property type="protein sequence ID" value="EJG06784.1"/>
    <property type="molecule type" value="Genomic_DNA"/>
</dbReference>
<evidence type="ECO:0000313" key="2">
    <source>
        <dbReference type="Proteomes" id="UP000005095"/>
    </source>
</evidence>
<sequence>MGKMSFVTLENIWMKDGRHALIEEIMNSDRFWPRPYWDADLGCQISLAYFRVC</sequence>
<reference evidence="1 2" key="1">
    <citation type="submission" date="2011-08" db="EMBL/GenBank/DDBJ databases">
        <title>The complete genome of Methanofollis liminatans DSM 4140.</title>
        <authorList>
            <consortium name="US DOE Joint Genome Institute (JGI-PGF)"/>
            <person name="Lucas S."/>
            <person name="Han J."/>
            <person name="Lapidus A."/>
            <person name="Bruce D."/>
            <person name="Goodwin L."/>
            <person name="Pitluck S."/>
            <person name="Peters L."/>
            <person name="Kyrpides N."/>
            <person name="Mavromatis K."/>
            <person name="Ivanova N."/>
            <person name="Mikhailova N."/>
            <person name="Lu M."/>
            <person name="Detter J.C."/>
            <person name="Tapia R."/>
            <person name="Han C."/>
            <person name="Land M."/>
            <person name="Hauser L."/>
            <person name="Markowitz V."/>
            <person name="Cheng J.-F."/>
            <person name="Hugenholtz P."/>
            <person name="Woyke T."/>
            <person name="Wu D."/>
            <person name="Spring S."/>
            <person name="Schuler E."/>
            <person name="Brambilla E."/>
            <person name="Klenk H.-P."/>
            <person name="Eisen J.A."/>
        </authorList>
    </citation>
    <scope>NUCLEOTIDE SEQUENCE [LARGE SCALE GENOMIC DNA]</scope>
    <source>
        <strain evidence="1 2">DSM 4140</strain>
    </source>
</reference>
<dbReference type="Proteomes" id="UP000005095">
    <property type="component" value="Chromosome"/>
</dbReference>
<dbReference type="AlphaFoldDB" id="J0S878"/>
<dbReference type="HOGENOM" id="CLU_3057130_0_0_2"/>